<accession>A0AAE0YHM3</accession>
<sequence>MADKSHIELLLNFDNNNIEKNFGKQKKAWIVSKHWAFISSQRPFTSGFSRIIGNQGISLKCPPSSRIFSWPSEGVILMTISGCMDLLPRLDFTFVADKKWFSKTKASQCRFLSSALVELSTINQRLLSGNFSGHRGAETGGDFYRSAMNPAKQLEKLKPEAA</sequence>
<dbReference type="Proteomes" id="UP001283361">
    <property type="component" value="Unassembled WGS sequence"/>
</dbReference>
<name>A0AAE0YHM3_9GAST</name>
<dbReference type="EMBL" id="JAWDGP010006267">
    <property type="protein sequence ID" value="KAK3744320.1"/>
    <property type="molecule type" value="Genomic_DNA"/>
</dbReference>
<protein>
    <submittedName>
        <fullName evidence="1">Uncharacterized protein</fullName>
    </submittedName>
</protein>
<comment type="caution">
    <text evidence="1">The sequence shown here is derived from an EMBL/GenBank/DDBJ whole genome shotgun (WGS) entry which is preliminary data.</text>
</comment>
<keyword evidence="3" id="KW-1185">Reference proteome</keyword>
<proteinExistence type="predicted"/>
<organism evidence="1 3">
    <name type="scientific">Elysia crispata</name>
    <name type="common">lettuce slug</name>
    <dbReference type="NCBI Taxonomy" id="231223"/>
    <lineage>
        <taxon>Eukaryota</taxon>
        <taxon>Metazoa</taxon>
        <taxon>Spiralia</taxon>
        <taxon>Lophotrochozoa</taxon>
        <taxon>Mollusca</taxon>
        <taxon>Gastropoda</taxon>
        <taxon>Heterobranchia</taxon>
        <taxon>Euthyneura</taxon>
        <taxon>Panpulmonata</taxon>
        <taxon>Sacoglossa</taxon>
        <taxon>Placobranchoidea</taxon>
        <taxon>Plakobranchidae</taxon>
        <taxon>Elysia</taxon>
    </lineage>
</organism>
<evidence type="ECO:0000313" key="1">
    <source>
        <dbReference type="EMBL" id="KAK3744317.1"/>
    </source>
</evidence>
<gene>
    <name evidence="1" type="ORF">RRG08_030400</name>
    <name evidence="2" type="ORF">RRG08_030403</name>
</gene>
<dbReference type="AlphaFoldDB" id="A0AAE0YHM3"/>
<reference evidence="1" key="1">
    <citation type="journal article" date="2023" name="G3 (Bethesda)">
        <title>A reference genome for the long-term kleptoplast-retaining sea slug Elysia crispata morphotype clarki.</title>
        <authorList>
            <person name="Eastman K.E."/>
            <person name="Pendleton A.L."/>
            <person name="Shaikh M.A."/>
            <person name="Suttiyut T."/>
            <person name="Ogas R."/>
            <person name="Tomko P."/>
            <person name="Gavelis G."/>
            <person name="Widhalm J.R."/>
            <person name="Wisecaver J.H."/>
        </authorList>
    </citation>
    <scope>NUCLEOTIDE SEQUENCE</scope>
    <source>
        <strain evidence="1">ECLA1</strain>
    </source>
</reference>
<dbReference type="EMBL" id="JAWDGP010006267">
    <property type="protein sequence ID" value="KAK3744317.1"/>
    <property type="molecule type" value="Genomic_DNA"/>
</dbReference>
<evidence type="ECO:0000313" key="3">
    <source>
        <dbReference type="Proteomes" id="UP001283361"/>
    </source>
</evidence>
<evidence type="ECO:0000313" key="2">
    <source>
        <dbReference type="EMBL" id="KAK3744320.1"/>
    </source>
</evidence>